<feature type="transmembrane region" description="Helical" evidence="1">
    <location>
        <begin position="357"/>
        <end position="374"/>
    </location>
</feature>
<evidence type="ECO:0000256" key="1">
    <source>
        <dbReference type="SAM" id="Phobius"/>
    </source>
</evidence>
<dbReference type="PANTHER" id="PTHR34219:SF3">
    <property type="entry name" value="BLL7967 PROTEIN"/>
    <property type="match status" value="1"/>
</dbReference>
<proteinExistence type="predicted"/>
<dbReference type="Proteomes" id="UP000589520">
    <property type="component" value="Unassembled WGS sequence"/>
</dbReference>
<dbReference type="Pfam" id="PF03929">
    <property type="entry name" value="PepSY_TM"/>
    <property type="match status" value="1"/>
</dbReference>
<protein>
    <submittedName>
        <fullName evidence="2">Putative iron-regulated membrane protein</fullName>
    </submittedName>
</protein>
<keyword evidence="3" id="KW-1185">Reference proteome</keyword>
<feature type="transmembrane region" description="Helical" evidence="1">
    <location>
        <begin position="20"/>
        <end position="47"/>
    </location>
</feature>
<evidence type="ECO:0000313" key="2">
    <source>
        <dbReference type="EMBL" id="NYF81169.1"/>
    </source>
</evidence>
<feature type="transmembrane region" description="Helical" evidence="1">
    <location>
        <begin position="380"/>
        <end position="401"/>
    </location>
</feature>
<comment type="caution">
    <text evidence="2">The sequence shown here is derived from an EMBL/GenBank/DDBJ whole genome shotgun (WGS) entry which is preliminary data.</text>
</comment>
<reference evidence="2 3" key="1">
    <citation type="submission" date="2020-07" db="EMBL/GenBank/DDBJ databases">
        <title>Genomic Encyclopedia of Type Strains, Phase IV (KMG-V): Genome sequencing to study the core and pangenomes of soil and plant-associated prokaryotes.</title>
        <authorList>
            <person name="Whitman W."/>
        </authorList>
    </citation>
    <scope>NUCLEOTIDE SEQUENCE [LARGE SCALE GENOMIC DNA]</scope>
    <source>
        <strain evidence="2 3">X4EP2</strain>
    </source>
</reference>
<keyword evidence="1" id="KW-0812">Transmembrane</keyword>
<name>A0A7Y9PJP9_9BACT</name>
<gene>
    <name evidence="2" type="ORF">HDF17_003489</name>
</gene>
<accession>A0A7Y9PJP9</accession>
<dbReference type="RefSeq" id="WP_179493014.1">
    <property type="nucleotide sequence ID" value="NZ_JACCCW010000002.1"/>
</dbReference>
<dbReference type="AlphaFoldDB" id="A0A7Y9PJP9"/>
<dbReference type="InterPro" id="IPR005625">
    <property type="entry name" value="PepSY-ass_TM"/>
</dbReference>
<evidence type="ECO:0000313" key="3">
    <source>
        <dbReference type="Proteomes" id="UP000589520"/>
    </source>
</evidence>
<keyword evidence="1" id="KW-0472">Membrane</keyword>
<dbReference type="EMBL" id="JACCCW010000002">
    <property type="protein sequence ID" value="NYF81169.1"/>
    <property type="molecule type" value="Genomic_DNA"/>
</dbReference>
<feature type="transmembrane region" description="Helical" evidence="1">
    <location>
        <begin position="231"/>
        <end position="249"/>
    </location>
</feature>
<dbReference type="PANTHER" id="PTHR34219">
    <property type="entry name" value="IRON-REGULATED INNER MEMBRANE PROTEIN-RELATED"/>
    <property type="match status" value="1"/>
</dbReference>
<keyword evidence="1" id="KW-1133">Transmembrane helix</keyword>
<sequence length="412" mass="45989">MLLWHRLLYKPRQTLARRVAFQIHLWCGVGLGLYMALIGLSGSALVFRSEIERALRPKLYVLHPGATSSARPTLDQLLHTATSALPDWQPRGFEQLASSPSTMPVQPVVLYMMPRPGHAVFAPHSFTPDQLLVYLDPYSGALLGARSRYAGVMGLAANLHYYLLAGERGYVVNGVLAIAFLGVALTGWILWWPGVSRAISALRIHGLRRSLHGGRSNWRRFNWDLHATGGFWSNPALIAVIATGIFFVFPQPILRGLAFVTHTDPDVIRAWYSAPTLPLRPLGGELITVQDAWRAAADSLPQGAYVDYLALPSEPGNSFEAIAYYPHSAPYAQPFRVYINPFDASPMQQLDSRSLPLVMRAVLYVYAVHFGRFAGVVSRVLWFLLGLFPTVLLVTGLIMWWSRSLRRKLKRH</sequence>
<feature type="transmembrane region" description="Helical" evidence="1">
    <location>
        <begin position="170"/>
        <end position="191"/>
    </location>
</feature>
<organism evidence="2 3">
    <name type="scientific">Granulicella arctica</name>
    <dbReference type="NCBI Taxonomy" id="940613"/>
    <lineage>
        <taxon>Bacteria</taxon>
        <taxon>Pseudomonadati</taxon>
        <taxon>Acidobacteriota</taxon>
        <taxon>Terriglobia</taxon>
        <taxon>Terriglobales</taxon>
        <taxon>Acidobacteriaceae</taxon>
        <taxon>Granulicella</taxon>
    </lineage>
</organism>